<comment type="similarity">
    <text evidence="2">Belongs to the TmcAL family.</text>
</comment>
<keyword evidence="1 2" id="KW-0819">tRNA processing</keyword>
<name>A0A3E2TIA9_9FIRM</name>
<dbReference type="Proteomes" id="UP000261011">
    <property type="component" value="Unassembled WGS sequence"/>
</dbReference>
<dbReference type="EMBL" id="QVEU01000003">
    <property type="protein sequence ID" value="RGB76415.1"/>
    <property type="molecule type" value="Genomic_DNA"/>
</dbReference>
<gene>
    <name evidence="2" type="primary">tmcAL</name>
    <name evidence="3" type="ORF">DXA39_04395</name>
</gene>
<dbReference type="AlphaFoldDB" id="A0A3E2TIA9"/>
<protein>
    <recommendedName>
        <fullName evidence="2">tRNA(Met) cytidine acetate ligase</fullName>
        <ecNumber evidence="2">6.3.4.-</ecNumber>
    </recommendedName>
</protein>
<evidence type="ECO:0000313" key="3">
    <source>
        <dbReference type="EMBL" id="RGB76415.1"/>
    </source>
</evidence>
<keyword evidence="3" id="KW-0808">Transferase</keyword>
<keyword evidence="2" id="KW-0694">RNA-binding</keyword>
<keyword evidence="2" id="KW-0820">tRNA-binding</keyword>
<reference evidence="3 4" key="1">
    <citation type="submission" date="2018-08" db="EMBL/GenBank/DDBJ databases">
        <title>A genome reference for cultivated species of the human gut microbiota.</title>
        <authorList>
            <person name="Zou Y."/>
            <person name="Xue W."/>
            <person name="Luo G."/>
        </authorList>
    </citation>
    <scope>NUCLEOTIDE SEQUENCE [LARGE SCALE GENOMIC DNA]</scope>
    <source>
        <strain evidence="3 4">OF01-3</strain>
    </source>
</reference>
<dbReference type="EC" id="6.3.4.-" evidence="2"/>
<proteinExistence type="inferred from homology"/>
<dbReference type="PANTHER" id="PTHR37825">
    <property type="entry name" value="TRNA(MET) CYTIDINE ACETATE LIGASE"/>
    <property type="match status" value="1"/>
</dbReference>
<dbReference type="GO" id="GO:0005737">
    <property type="term" value="C:cytoplasm"/>
    <property type="evidence" value="ECO:0007669"/>
    <property type="project" value="UniProtKB-SubCell"/>
</dbReference>
<keyword evidence="2" id="KW-0067">ATP-binding</keyword>
<feature type="binding site" evidence="2">
    <location>
        <begin position="7"/>
        <end position="20"/>
    </location>
    <ligand>
        <name>ATP</name>
        <dbReference type="ChEBI" id="CHEBI:30616"/>
    </ligand>
</feature>
<comment type="function">
    <text evidence="2">Catalyzes the formation of N(4)-acetylcytidine (ac(4)C) at the wobble position of elongator tRNA(Met), using acetate and ATP as substrates. First activates an acetate ion to form acetyladenylate (Ac-AMP) and then transfers the acetyl group to tRNA to form ac(4)C34.</text>
</comment>
<keyword evidence="2" id="KW-0547">Nucleotide-binding</keyword>
<dbReference type="HAMAP" id="MF_01539">
    <property type="entry name" value="TmcAL"/>
    <property type="match status" value="1"/>
</dbReference>
<comment type="caution">
    <text evidence="3">The sequence shown here is derived from an EMBL/GenBank/DDBJ whole genome shotgun (WGS) entry which is preliminary data.</text>
</comment>
<keyword evidence="2" id="KW-0436">Ligase</keyword>
<dbReference type="Pfam" id="PF05636">
    <property type="entry name" value="HIGH_NTase1"/>
    <property type="match status" value="1"/>
</dbReference>
<dbReference type="InterPro" id="IPR008513">
    <property type="entry name" value="tRNA(Met)_cyd_acetate_ligase"/>
</dbReference>
<keyword evidence="4" id="KW-1185">Reference proteome</keyword>
<evidence type="ECO:0000256" key="1">
    <source>
        <dbReference type="ARBA" id="ARBA00022694"/>
    </source>
</evidence>
<dbReference type="SUPFAM" id="SSF52374">
    <property type="entry name" value="Nucleotidylyl transferase"/>
    <property type="match status" value="1"/>
</dbReference>
<comment type="catalytic activity">
    <reaction evidence="2">
        <text>cytidine(34) in elongator tRNA(Met) + acetate + ATP = N(4)-acetylcytidine(34) in elongator tRNA(Met) + AMP + diphosphate</text>
        <dbReference type="Rhea" id="RHEA:58144"/>
        <dbReference type="Rhea" id="RHEA-COMP:10693"/>
        <dbReference type="Rhea" id="RHEA-COMP:10694"/>
        <dbReference type="ChEBI" id="CHEBI:30089"/>
        <dbReference type="ChEBI" id="CHEBI:30616"/>
        <dbReference type="ChEBI" id="CHEBI:33019"/>
        <dbReference type="ChEBI" id="CHEBI:74900"/>
        <dbReference type="ChEBI" id="CHEBI:82748"/>
        <dbReference type="ChEBI" id="CHEBI:456215"/>
    </reaction>
</comment>
<organism evidence="3 4">
    <name type="scientific">Anaerococcus nagyae</name>
    <dbReference type="NCBI Taxonomy" id="1755241"/>
    <lineage>
        <taxon>Bacteria</taxon>
        <taxon>Bacillati</taxon>
        <taxon>Bacillota</taxon>
        <taxon>Tissierellia</taxon>
        <taxon>Tissierellales</taxon>
        <taxon>Peptoniphilaceae</taxon>
        <taxon>Anaerococcus</taxon>
    </lineage>
</organism>
<feature type="binding site" evidence="2">
    <location>
        <position position="158"/>
    </location>
    <ligand>
        <name>ATP</name>
        <dbReference type="ChEBI" id="CHEBI:30616"/>
    </ligand>
</feature>
<evidence type="ECO:0000256" key="2">
    <source>
        <dbReference type="HAMAP-Rule" id="MF_01539"/>
    </source>
</evidence>
<dbReference type="GO" id="GO:0000049">
    <property type="term" value="F:tRNA binding"/>
    <property type="evidence" value="ECO:0007669"/>
    <property type="project" value="UniProtKB-KW"/>
</dbReference>
<dbReference type="GO" id="GO:0016879">
    <property type="term" value="F:ligase activity, forming carbon-nitrogen bonds"/>
    <property type="evidence" value="ECO:0007669"/>
    <property type="project" value="UniProtKB-UniRule"/>
</dbReference>
<keyword evidence="2" id="KW-0963">Cytoplasm</keyword>
<dbReference type="Gene3D" id="3.40.50.620">
    <property type="entry name" value="HUPs"/>
    <property type="match status" value="1"/>
</dbReference>
<feature type="binding site" evidence="2">
    <location>
        <position position="101"/>
    </location>
    <ligand>
        <name>ATP</name>
        <dbReference type="ChEBI" id="CHEBI:30616"/>
    </ligand>
</feature>
<sequence>MKKLGIISEFNPFHNGHEYLLEKSKEKTKAEIAISLMSGDYVQRGEAAIIDKFSRADAAMKAGFDMVVEMPNYISLQSAEYFALGSVKILNKLDIDYLCFGIENEEPDDFLKKAYILIDKKDELDVLTKKNLNNSSFTKARYNATVEILGDNNFITSNNILALEYIRAIEKINSKVKAIPIKRISSANKDIKLNNSKISSSTAIRKHIFDSYKDHVPSYSYELIEKSKEIYGLANMNYYYDLFKFLILIEHRLMDDIIGYENGIDNYLEKIAIKNCSFNNFIKEATTKRYTSSRIKRLMLNYILENKICFNKYDLDFYKVLAFNKKSEYILKNAKAKAIIRKKDSYNLSKTDKIVFSRMIDASNLYNLSTGRNLYEDFTKKIRRY</sequence>
<dbReference type="InterPro" id="IPR014729">
    <property type="entry name" value="Rossmann-like_a/b/a_fold"/>
</dbReference>
<evidence type="ECO:0000313" key="4">
    <source>
        <dbReference type="Proteomes" id="UP000261011"/>
    </source>
</evidence>
<dbReference type="GO" id="GO:0006400">
    <property type="term" value="P:tRNA modification"/>
    <property type="evidence" value="ECO:0007669"/>
    <property type="project" value="UniProtKB-UniRule"/>
</dbReference>
<comment type="subcellular location">
    <subcellularLocation>
        <location evidence="2">Cytoplasm</location>
    </subcellularLocation>
</comment>
<dbReference type="PANTHER" id="PTHR37825:SF1">
    <property type="entry name" value="TRNA(MET) CYTIDINE ACETATE LIGASE"/>
    <property type="match status" value="1"/>
</dbReference>
<dbReference type="GO" id="GO:0005524">
    <property type="term" value="F:ATP binding"/>
    <property type="evidence" value="ECO:0007669"/>
    <property type="project" value="UniProtKB-KW"/>
</dbReference>
<dbReference type="GO" id="GO:0016740">
    <property type="term" value="F:transferase activity"/>
    <property type="evidence" value="ECO:0007669"/>
    <property type="project" value="UniProtKB-KW"/>
</dbReference>
<dbReference type="OrthoDB" id="9769796at2"/>
<dbReference type="RefSeq" id="WP_117521371.1">
    <property type="nucleotide sequence ID" value="NZ_QVEU01000003.1"/>
</dbReference>
<accession>A0A3E2TIA9</accession>
<feature type="binding site" evidence="2">
    <location>
        <begin position="183"/>
        <end position="184"/>
    </location>
    <ligand>
        <name>ATP</name>
        <dbReference type="ChEBI" id="CHEBI:30616"/>
    </ligand>
</feature>